<dbReference type="AlphaFoldDB" id="A0A0S4VUA2"/>
<dbReference type="EMBL" id="LN899825">
    <property type="protein sequence ID" value="CUV37541.1"/>
    <property type="molecule type" value="Genomic_DNA"/>
</dbReference>
<sequence length="31" mass="3398">MRQRYEPLWNAVATTLTVTGAKPAAHEASAR</sequence>
<reference evidence="1" key="1">
    <citation type="submission" date="2015-10" db="EMBL/GenBank/DDBJ databases">
        <authorList>
            <person name="Gilbert D.G."/>
        </authorList>
    </citation>
    <scope>NUCLEOTIDE SEQUENCE</scope>
    <source>
        <strain evidence="1">Phyl III-seqv23</strain>
    </source>
</reference>
<gene>
    <name evidence="1" type="ORF">TD1301_v1_3840001</name>
</gene>
<organism evidence="1">
    <name type="scientific">Ralstonia solanacearum</name>
    <name type="common">Pseudomonas solanacearum</name>
    <dbReference type="NCBI Taxonomy" id="305"/>
    <lineage>
        <taxon>Bacteria</taxon>
        <taxon>Pseudomonadati</taxon>
        <taxon>Pseudomonadota</taxon>
        <taxon>Betaproteobacteria</taxon>
        <taxon>Burkholderiales</taxon>
        <taxon>Burkholderiaceae</taxon>
        <taxon>Ralstonia</taxon>
        <taxon>Ralstonia solanacearum species complex</taxon>
    </lineage>
</organism>
<proteinExistence type="predicted"/>
<evidence type="ECO:0000313" key="1">
    <source>
        <dbReference type="EMBL" id="CUV37541.1"/>
    </source>
</evidence>
<name>A0A0S4VUA2_RALSL</name>
<accession>A0A0S4VUA2</accession>
<protein>
    <submittedName>
        <fullName evidence="1">Uncharacterized protein</fullName>
    </submittedName>
</protein>